<evidence type="ECO:0000313" key="3">
    <source>
        <dbReference type="WBParaSite" id="SMUV_0001096301-mRNA-1"/>
    </source>
</evidence>
<name>A0A0N5B111_9BILA</name>
<keyword evidence="2" id="KW-1185">Reference proteome</keyword>
<dbReference type="Proteomes" id="UP000046393">
    <property type="component" value="Unplaced"/>
</dbReference>
<feature type="region of interest" description="Disordered" evidence="1">
    <location>
        <begin position="159"/>
        <end position="242"/>
    </location>
</feature>
<proteinExistence type="predicted"/>
<feature type="region of interest" description="Disordered" evidence="1">
    <location>
        <begin position="324"/>
        <end position="412"/>
    </location>
</feature>
<feature type="compositionally biased region" description="Polar residues" evidence="1">
    <location>
        <begin position="339"/>
        <end position="368"/>
    </location>
</feature>
<dbReference type="SUPFAM" id="SSF63748">
    <property type="entry name" value="Tudor/PWWP/MBT"/>
    <property type="match status" value="1"/>
</dbReference>
<reference evidence="3" key="1">
    <citation type="submission" date="2017-02" db="UniProtKB">
        <authorList>
            <consortium name="WormBaseParasite"/>
        </authorList>
    </citation>
    <scope>IDENTIFICATION</scope>
</reference>
<feature type="compositionally biased region" description="Acidic residues" evidence="1">
    <location>
        <begin position="626"/>
        <end position="639"/>
    </location>
</feature>
<feature type="compositionally biased region" description="Low complexity" evidence="1">
    <location>
        <begin position="259"/>
        <end position="289"/>
    </location>
</feature>
<feature type="compositionally biased region" description="Low complexity" evidence="1">
    <location>
        <begin position="159"/>
        <end position="190"/>
    </location>
</feature>
<protein>
    <submittedName>
        <fullName evidence="3">PWWP domain-containing protein</fullName>
    </submittedName>
</protein>
<dbReference type="WBParaSite" id="SMUV_0001096301-mRNA-1">
    <property type="protein sequence ID" value="SMUV_0001096301-mRNA-1"/>
    <property type="gene ID" value="SMUV_0001096301"/>
</dbReference>
<sequence>MLMRYVLKDEKGVGCNVASDSSVNSDHLTLDECLRLDQARKMATMQKKNTVKRKDSPSLETQQNTQTCLDSKINGFFNNISAKSGTKMPLTQSSGEGMEFHAPGITPLAPAVGTANFVNVIPLNIPTENQATEEEESVLSNTSVVATSETVSPLFTAASSSVAATNTPTTAAASPTSTSVSVATSTPSRAITPLPSQGSTVASSSTPKPDTKSSSLSGHPSSNATPAVTLNASNSNNSSSTLPIANVADAHTTASDALPSSTASNSSPSSPSSVPEVPETETSTSSAAEIGNKDSKQSKPELMSQSGAEQLATLLGCSSLAAKARRTVTDDSSKVVSKPESTSDTTETSNFPHSTMETKSSPITSTAGSGRRSVADLRCPPEIAKSFEEPDIVRRSDTGCPPMVPRTTSGYDDVGTNVVIEEKEKKKRKTSAKKKKAEVADEVSDEKSLEVATTVISEPSSDAPTAEENPFSLSSGDIVWAKNGSEPFWPGELFQFTRVNDVAGAVITWFGVDTFTPFVPLSKIEPFALKYSQRFNPKRNDRKYQKGVARGIYRCKPRSGYFENNLTKCIHEVLVNSYHFVLEPFEGSKKRKRKSTGFPVKKRRTAPSANHNAHLDTQSDEIAQPQEDEDHFDDDESLSVEDSSCVPEAEGECEHVDASSSEKNVDENHVRRISTCKSEDLSRTSPRSPSL</sequence>
<dbReference type="AlphaFoldDB" id="A0A0N5B111"/>
<dbReference type="Gene3D" id="2.30.30.140">
    <property type="match status" value="1"/>
</dbReference>
<organism evidence="2 3">
    <name type="scientific">Syphacia muris</name>
    <dbReference type="NCBI Taxonomy" id="451379"/>
    <lineage>
        <taxon>Eukaryota</taxon>
        <taxon>Metazoa</taxon>
        <taxon>Ecdysozoa</taxon>
        <taxon>Nematoda</taxon>
        <taxon>Chromadorea</taxon>
        <taxon>Rhabditida</taxon>
        <taxon>Spirurina</taxon>
        <taxon>Oxyuridomorpha</taxon>
        <taxon>Oxyuroidea</taxon>
        <taxon>Oxyuridae</taxon>
        <taxon>Syphacia</taxon>
    </lineage>
</organism>
<feature type="compositionally biased region" description="Low complexity" evidence="1">
    <location>
        <begin position="203"/>
        <end position="217"/>
    </location>
</feature>
<accession>A0A0N5B111</accession>
<feature type="region of interest" description="Disordered" evidence="1">
    <location>
        <begin position="254"/>
        <end position="307"/>
    </location>
</feature>
<evidence type="ECO:0000313" key="2">
    <source>
        <dbReference type="Proteomes" id="UP000046393"/>
    </source>
</evidence>
<feature type="compositionally biased region" description="Basic residues" evidence="1">
    <location>
        <begin position="591"/>
        <end position="605"/>
    </location>
</feature>
<evidence type="ECO:0000256" key="1">
    <source>
        <dbReference type="SAM" id="MobiDB-lite"/>
    </source>
</evidence>
<feature type="region of interest" description="Disordered" evidence="1">
    <location>
        <begin position="591"/>
        <end position="691"/>
    </location>
</feature>
<feature type="compositionally biased region" description="Basic and acidic residues" evidence="1">
    <location>
        <begin position="385"/>
        <end position="397"/>
    </location>
</feature>
<feature type="compositionally biased region" description="Polar residues" evidence="1">
    <location>
        <begin position="218"/>
        <end position="232"/>
    </location>
</feature>